<dbReference type="PROSITE" id="PS51299">
    <property type="entry name" value="HTH_APSES"/>
    <property type="match status" value="1"/>
</dbReference>
<accession>A0A8H3IHN6</accession>
<dbReference type="PANTHER" id="PTHR38044:SF1">
    <property type="entry name" value="BOUQUET FORMATION PROTEIN 4"/>
    <property type="match status" value="1"/>
</dbReference>
<feature type="compositionally biased region" description="Low complexity" evidence="3">
    <location>
        <begin position="249"/>
        <end position="260"/>
    </location>
</feature>
<proteinExistence type="predicted"/>
<organism evidence="5 6">
    <name type="scientific">Heterodermia speciosa</name>
    <dbReference type="NCBI Taxonomy" id="116794"/>
    <lineage>
        <taxon>Eukaryota</taxon>
        <taxon>Fungi</taxon>
        <taxon>Dikarya</taxon>
        <taxon>Ascomycota</taxon>
        <taxon>Pezizomycotina</taxon>
        <taxon>Lecanoromycetes</taxon>
        <taxon>OSLEUM clade</taxon>
        <taxon>Lecanoromycetidae</taxon>
        <taxon>Caliciales</taxon>
        <taxon>Physciaceae</taxon>
        <taxon>Heterodermia</taxon>
    </lineage>
</organism>
<feature type="compositionally biased region" description="Acidic residues" evidence="3">
    <location>
        <begin position="358"/>
        <end position="368"/>
    </location>
</feature>
<keyword evidence="1" id="KW-0749">Sporulation</keyword>
<dbReference type="Proteomes" id="UP000664521">
    <property type="component" value="Unassembled WGS sequence"/>
</dbReference>
<evidence type="ECO:0000256" key="1">
    <source>
        <dbReference type="ARBA" id="ARBA00022969"/>
    </source>
</evidence>
<feature type="region of interest" description="Disordered" evidence="3">
    <location>
        <begin position="177"/>
        <end position="284"/>
    </location>
</feature>
<dbReference type="InterPro" id="IPR018004">
    <property type="entry name" value="KilA/APSES_HTH"/>
</dbReference>
<dbReference type="SUPFAM" id="SSF54616">
    <property type="entry name" value="DNA-binding domain of Mlu1-box binding protein MBP1"/>
    <property type="match status" value="1"/>
</dbReference>
<dbReference type="GO" id="GO:0048315">
    <property type="term" value="P:conidium formation"/>
    <property type="evidence" value="ECO:0007669"/>
    <property type="project" value="UniProtKB-KW"/>
</dbReference>
<dbReference type="EMBL" id="CAJPDS010000047">
    <property type="protein sequence ID" value="CAF9928387.1"/>
    <property type="molecule type" value="Genomic_DNA"/>
</dbReference>
<comment type="caution">
    <text evidence="5">The sequence shown here is derived from an EMBL/GenBank/DDBJ whole genome shotgun (WGS) entry which is preliminary data.</text>
</comment>
<dbReference type="OrthoDB" id="5346159at2759"/>
<dbReference type="GO" id="GO:0044820">
    <property type="term" value="P:mitotic telomere tethering at nuclear periphery"/>
    <property type="evidence" value="ECO:0007669"/>
    <property type="project" value="TreeGrafter"/>
</dbReference>
<dbReference type="AlphaFoldDB" id="A0A8H3IHN6"/>
<evidence type="ECO:0000313" key="5">
    <source>
        <dbReference type="EMBL" id="CAF9928387.1"/>
    </source>
</evidence>
<evidence type="ECO:0000256" key="3">
    <source>
        <dbReference type="SAM" id="MobiDB-lite"/>
    </source>
</evidence>
<dbReference type="GO" id="GO:1990862">
    <property type="term" value="C:nuclear membrane complex Bqt3-Bqt4"/>
    <property type="evidence" value="ECO:0007669"/>
    <property type="project" value="InterPro"/>
</dbReference>
<keyword evidence="6" id="KW-1185">Reference proteome</keyword>
<protein>
    <recommendedName>
        <fullName evidence="4">HTH APSES-type domain-containing protein</fullName>
    </recommendedName>
</protein>
<feature type="region of interest" description="Disordered" evidence="3">
    <location>
        <begin position="344"/>
        <end position="373"/>
    </location>
</feature>
<feature type="compositionally biased region" description="Polar residues" evidence="3">
    <location>
        <begin position="225"/>
        <end position="235"/>
    </location>
</feature>
<reference evidence="5" key="1">
    <citation type="submission" date="2021-03" db="EMBL/GenBank/DDBJ databases">
        <authorList>
            <person name="Tagirdzhanova G."/>
        </authorList>
    </citation>
    <scope>NUCLEOTIDE SEQUENCE</scope>
</reference>
<name>A0A8H3IHN6_9LECA</name>
<feature type="region of interest" description="Disordered" evidence="3">
    <location>
        <begin position="1"/>
        <end position="32"/>
    </location>
</feature>
<feature type="domain" description="HTH APSES-type" evidence="4">
    <location>
        <begin position="72"/>
        <end position="183"/>
    </location>
</feature>
<evidence type="ECO:0000256" key="2">
    <source>
        <dbReference type="ARBA" id="ARBA00023321"/>
    </source>
</evidence>
<dbReference type="InterPro" id="IPR037548">
    <property type="entry name" value="Bqt4"/>
</dbReference>
<dbReference type="PANTHER" id="PTHR38044">
    <property type="entry name" value="BOUQUET FORMATION PROTEIN 4"/>
    <property type="match status" value="1"/>
</dbReference>
<sequence>MASASPEPSKRPLPTKRNNLLAPAETPPHEDLIARRRLGQTDLKVKPTQVGTSNATKPQNLGQFDYAHLRAPLPKNLKGSEIFAPQRHTPNPEAYFLMRRSSDGFISATGMFKLAFPWALHEQEQAERDYIKSLPSSSQDEVAGNVWISETFALELAEDYGIATWILALLDPTPVRGADNSDKVISSPPKFILNMKDKAHLPPPKETARASTPGRGRGRPRAVSPSKSATPSIKNGSPRKQRVTKASREANAASAREANASLQDALDKSAEAAESESVNGEKPVEEKKAILKVVSETVVNGTEETTNTGLEFQFPGGIANMPVPDNPEKMIAEAQEMVDQALKIDGESSRAPKRKAEELDEDSDEEVDGEHAAKKAKVLQQKLKTERVRNRALIGVTATLVIGALIPYLV</sequence>
<dbReference type="SMART" id="SM01252">
    <property type="entry name" value="KilA-N"/>
    <property type="match status" value="1"/>
</dbReference>
<dbReference type="InterPro" id="IPR036887">
    <property type="entry name" value="HTH_APSES_sf"/>
</dbReference>
<dbReference type="GO" id="GO:0030435">
    <property type="term" value="P:sporulation resulting in formation of a cellular spore"/>
    <property type="evidence" value="ECO:0007669"/>
    <property type="project" value="UniProtKB-KW"/>
</dbReference>
<dbReference type="GO" id="GO:0070197">
    <property type="term" value="P:meiotic attachment of telomere to nuclear envelope"/>
    <property type="evidence" value="ECO:0007669"/>
    <property type="project" value="InterPro"/>
</dbReference>
<dbReference type="InterPro" id="IPR003163">
    <property type="entry name" value="Tscrpt_reg_HTH_APSES-type"/>
</dbReference>
<evidence type="ECO:0000259" key="4">
    <source>
        <dbReference type="PROSITE" id="PS51299"/>
    </source>
</evidence>
<keyword evidence="2" id="KW-0183">Conidiation</keyword>
<dbReference type="GO" id="GO:0003677">
    <property type="term" value="F:DNA binding"/>
    <property type="evidence" value="ECO:0007669"/>
    <property type="project" value="InterPro"/>
</dbReference>
<gene>
    <name evidence="5" type="ORF">HETSPECPRED_006821</name>
</gene>
<evidence type="ECO:0000313" key="6">
    <source>
        <dbReference type="Proteomes" id="UP000664521"/>
    </source>
</evidence>
<feature type="compositionally biased region" description="Basic and acidic residues" evidence="3">
    <location>
        <begin position="344"/>
        <end position="357"/>
    </location>
</feature>